<evidence type="ECO:0000313" key="2">
    <source>
        <dbReference type="EMBL" id="GGA92879.1"/>
    </source>
</evidence>
<keyword evidence="1" id="KW-1133">Transmembrane helix</keyword>
<organism evidence="2 3">
    <name type="scientific">Agarivorans gilvus</name>
    <dbReference type="NCBI Taxonomy" id="680279"/>
    <lineage>
        <taxon>Bacteria</taxon>
        <taxon>Pseudomonadati</taxon>
        <taxon>Pseudomonadota</taxon>
        <taxon>Gammaproteobacteria</taxon>
        <taxon>Alteromonadales</taxon>
        <taxon>Alteromonadaceae</taxon>
        <taxon>Agarivorans</taxon>
    </lineage>
</organism>
<dbReference type="RefSeq" id="WP_055731797.1">
    <property type="nucleotide sequence ID" value="NZ_BMDY01000001.1"/>
</dbReference>
<protein>
    <submittedName>
        <fullName evidence="2">Uncharacterized protein</fullName>
    </submittedName>
</protein>
<keyword evidence="1" id="KW-0472">Membrane</keyword>
<keyword evidence="1" id="KW-0812">Transmembrane</keyword>
<gene>
    <name evidence="2" type="ORF">GCM10007414_01860</name>
</gene>
<reference evidence="3" key="1">
    <citation type="journal article" date="2019" name="Int. J. Syst. Evol. Microbiol.">
        <title>The Global Catalogue of Microorganisms (GCM) 10K type strain sequencing project: providing services to taxonomists for standard genome sequencing and annotation.</title>
        <authorList>
            <consortium name="The Broad Institute Genomics Platform"/>
            <consortium name="The Broad Institute Genome Sequencing Center for Infectious Disease"/>
            <person name="Wu L."/>
            <person name="Ma J."/>
        </authorList>
    </citation>
    <scope>NUCLEOTIDE SEQUENCE [LARGE SCALE GENOMIC DNA]</scope>
    <source>
        <strain evidence="3">CGMCC 1.10131</strain>
    </source>
</reference>
<sequence>MFQTLLYRIMFPFIIALLLIILAILEMQKVTLAKFYDKQLSVSDYLNWFATHPSNTIDALQVLKAQQPDHHGGTTQDWCPAVHSDNGFVSISYLDEQPVCCNLGKGQRYVYYKESEQDITLLCGRWPRTEIVSVDKTGMRAAQSYRNTY</sequence>
<comment type="caution">
    <text evidence="2">The sequence shown here is derived from an EMBL/GenBank/DDBJ whole genome shotgun (WGS) entry which is preliminary data.</text>
</comment>
<feature type="transmembrane region" description="Helical" evidence="1">
    <location>
        <begin position="6"/>
        <end position="25"/>
    </location>
</feature>
<accession>A0ABQ1HV08</accession>
<keyword evidence="3" id="KW-1185">Reference proteome</keyword>
<dbReference type="Proteomes" id="UP000651977">
    <property type="component" value="Unassembled WGS sequence"/>
</dbReference>
<dbReference type="EMBL" id="BMDY01000001">
    <property type="protein sequence ID" value="GGA92879.1"/>
    <property type="molecule type" value="Genomic_DNA"/>
</dbReference>
<proteinExistence type="predicted"/>
<evidence type="ECO:0000313" key="3">
    <source>
        <dbReference type="Proteomes" id="UP000651977"/>
    </source>
</evidence>
<evidence type="ECO:0000256" key="1">
    <source>
        <dbReference type="SAM" id="Phobius"/>
    </source>
</evidence>
<name>A0ABQ1HV08_9ALTE</name>